<dbReference type="RefSeq" id="WP_023560123.1">
    <property type="nucleotide sequence ID" value="NC_022657.1"/>
</dbReference>
<protein>
    <submittedName>
        <fullName evidence="2">Uncharacterized protein</fullName>
    </submittedName>
</protein>
<keyword evidence="1" id="KW-0472">Membrane</keyword>
<dbReference type="KEGG" id="afs:AFR_27620"/>
<evidence type="ECO:0000313" key="2">
    <source>
        <dbReference type="EMBL" id="AGZ43785.1"/>
    </source>
</evidence>
<feature type="transmembrane region" description="Helical" evidence="1">
    <location>
        <begin position="76"/>
        <end position="99"/>
    </location>
</feature>
<proteinExistence type="predicted"/>
<dbReference type="AlphaFoldDB" id="U5W722"/>
<feature type="transmembrane region" description="Helical" evidence="1">
    <location>
        <begin position="50"/>
        <end position="69"/>
    </location>
</feature>
<dbReference type="EMBL" id="CP006272">
    <property type="protein sequence ID" value="AGZ43785.1"/>
    <property type="molecule type" value="Genomic_DNA"/>
</dbReference>
<evidence type="ECO:0000313" key="3">
    <source>
        <dbReference type="Proteomes" id="UP000017746"/>
    </source>
</evidence>
<name>U5W722_9ACTN</name>
<organism evidence="2 3">
    <name type="scientific">Actinoplanes friuliensis DSM 7358</name>
    <dbReference type="NCBI Taxonomy" id="1246995"/>
    <lineage>
        <taxon>Bacteria</taxon>
        <taxon>Bacillati</taxon>
        <taxon>Actinomycetota</taxon>
        <taxon>Actinomycetes</taxon>
        <taxon>Micromonosporales</taxon>
        <taxon>Micromonosporaceae</taxon>
        <taxon>Actinoplanes</taxon>
    </lineage>
</organism>
<keyword evidence="1" id="KW-0812">Transmembrane</keyword>
<accession>U5W722</accession>
<keyword evidence="3" id="KW-1185">Reference proteome</keyword>
<dbReference type="HOGENOM" id="CLU_1912569_0_0_11"/>
<dbReference type="STRING" id="1246995.AFR_27620"/>
<keyword evidence="1" id="KW-1133">Transmembrane helix</keyword>
<gene>
    <name evidence="2" type="ORF">AFR_27620</name>
</gene>
<sequence length="132" mass="12997">MAGSTASTASSRWTGLLMWLLPPLFELPVVVALCSGVPEVAREAVFGAPGTQVVVLLAFVASVGGFVAAARGTSGLVQAGIAGILAIAAGVVAALGAGFLTGGGFLVLGLLLVHSAVSIAMLARATLRRTTP</sequence>
<feature type="transmembrane region" description="Helical" evidence="1">
    <location>
        <begin position="105"/>
        <end position="127"/>
    </location>
</feature>
<dbReference type="Proteomes" id="UP000017746">
    <property type="component" value="Chromosome"/>
</dbReference>
<evidence type="ECO:0000256" key="1">
    <source>
        <dbReference type="SAM" id="Phobius"/>
    </source>
</evidence>
<reference evidence="2 3" key="1">
    <citation type="journal article" date="2014" name="J. Biotechnol.">
        <title>Complete genome sequence of the actinobacterium Actinoplanes friuliensis HAG 010964, producer of the lipopeptide antibiotic friulimycin.</title>
        <authorList>
            <person name="Ruckert C."/>
            <person name="Szczepanowski R."/>
            <person name="Albersmeier A."/>
            <person name="Goesmann A."/>
            <person name="Fischer N."/>
            <person name="Steinkamper A."/>
            <person name="Puhler A."/>
            <person name="Biener R."/>
            <person name="Schwartz D."/>
            <person name="Kalinowski J."/>
        </authorList>
    </citation>
    <scope>NUCLEOTIDE SEQUENCE [LARGE SCALE GENOMIC DNA]</scope>
    <source>
        <strain evidence="2 3">DSM 7358</strain>
    </source>
</reference>
<dbReference type="PATRIC" id="fig|1246995.3.peg.5598"/>